<evidence type="ECO:0000313" key="2">
    <source>
        <dbReference type="Proteomes" id="UP001610657"/>
    </source>
</evidence>
<name>A0ABW7NMM1_9PSED</name>
<reference evidence="1 2" key="1">
    <citation type="submission" date="2023-08" db="EMBL/GenBank/DDBJ databases">
        <title>Genomic and mutational analysis of Pseudomonas syringae pv. tagetis EB037 pathogenicity on sunflower.</title>
        <authorList>
            <person name="Maul J.E."/>
        </authorList>
    </citation>
    <scope>NUCLEOTIDE SEQUENCE [LARGE SCALE GENOMIC DNA]</scope>
    <source>
        <strain evidence="1 2">EB037_T1</strain>
    </source>
</reference>
<dbReference type="EMBL" id="JAVCQK010000005">
    <property type="protein sequence ID" value="MFH7516004.1"/>
    <property type="molecule type" value="Genomic_DNA"/>
</dbReference>
<sequence length="44" mass="4748">MIHATIELLFDEPLEPAETCALVAAMIVSHLDRLVSEPGVETGK</sequence>
<evidence type="ECO:0000313" key="1">
    <source>
        <dbReference type="EMBL" id="MFH7516004.1"/>
    </source>
</evidence>
<comment type="caution">
    <text evidence="1">The sequence shown here is derived from an EMBL/GenBank/DDBJ whole genome shotgun (WGS) entry which is preliminary data.</text>
</comment>
<proteinExistence type="predicted"/>
<accession>A0ABW7NMM1</accession>
<dbReference type="RefSeq" id="WP_259641495.1">
    <property type="nucleotide sequence ID" value="NZ_CP092923.1"/>
</dbReference>
<gene>
    <name evidence="1" type="ORF">RA271_12545</name>
</gene>
<protein>
    <submittedName>
        <fullName evidence="1">Uncharacterized protein</fullName>
    </submittedName>
</protein>
<organism evidence="1 2">
    <name type="scientific">Pseudomonas syringae pv. tagetis</name>
    <dbReference type="NCBI Taxonomy" id="129140"/>
    <lineage>
        <taxon>Bacteria</taxon>
        <taxon>Pseudomonadati</taxon>
        <taxon>Pseudomonadota</taxon>
        <taxon>Gammaproteobacteria</taxon>
        <taxon>Pseudomonadales</taxon>
        <taxon>Pseudomonadaceae</taxon>
        <taxon>Pseudomonas</taxon>
    </lineage>
</organism>
<dbReference type="Proteomes" id="UP001610657">
    <property type="component" value="Unassembled WGS sequence"/>
</dbReference>
<dbReference type="GeneID" id="96221878"/>
<keyword evidence="2" id="KW-1185">Reference proteome</keyword>